<feature type="transmembrane region" description="Helical" evidence="1">
    <location>
        <begin position="20"/>
        <end position="46"/>
    </location>
</feature>
<evidence type="ECO:0000313" key="3">
    <source>
        <dbReference type="EMBL" id="MBJ8340667.1"/>
    </source>
</evidence>
<organism evidence="3 4">
    <name type="scientific">Antrihabitans stalagmiti</name>
    <dbReference type="NCBI Taxonomy" id="2799499"/>
    <lineage>
        <taxon>Bacteria</taxon>
        <taxon>Bacillati</taxon>
        <taxon>Actinomycetota</taxon>
        <taxon>Actinomycetes</taxon>
        <taxon>Mycobacteriales</taxon>
        <taxon>Nocardiaceae</taxon>
        <taxon>Antrihabitans</taxon>
    </lineage>
</organism>
<reference evidence="3" key="1">
    <citation type="submission" date="2020-12" db="EMBL/GenBank/DDBJ databases">
        <title>Antrihabitans popcorni sp. nov. and Antrihabitans auranticaus sp. nov., isolated from a larva cave.</title>
        <authorList>
            <person name="Lee S.D."/>
            <person name="Kim I.S."/>
        </authorList>
    </citation>
    <scope>NUCLEOTIDE SEQUENCE</scope>
    <source>
        <strain evidence="3">YC3-6</strain>
    </source>
</reference>
<sequence>MDRLVLDWIVAHRIGWLTTAFEAITTVGGLVGLFVVAMIATVYLLTRSHQREATLIFGSMLSGWLVMSLAKLAIGRDRPPFPDRLVVESTHSFPSGHAMLSAILACTAAAVIVRLRGRPSRLLVSLCALGTFLDGLSRVYLGAHWLTDVLAGWILGVLWALLWIRVRPYEAIVARASRR</sequence>
<feature type="transmembrane region" description="Helical" evidence="1">
    <location>
        <begin position="53"/>
        <end position="74"/>
    </location>
</feature>
<dbReference type="Pfam" id="PF01569">
    <property type="entry name" value="PAP2"/>
    <property type="match status" value="1"/>
</dbReference>
<dbReference type="PANTHER" id="PTHR14969">
    <property type="entry name" value="SPHINGOSINE-1-PHOSPHATE PHOSPHOHYDROLASE"/>
    <property type="match status" value="1"/>
</dbReference>
<feature type="domain" description="Phosphatidic acid phosphatase type 2/haloperoxidase" evidence="2">
    <location>
        <begin position="52"/>
        <end position="164"/>
    </location>
</feature>
<dbReference type="SMART" id="SM00014">
    <property type="entry name" value="acidPPc"/>
    <property type="match status" value="1"/>
</dbReference>
<feature type="transmembrane region" description="Helical" evidence="1">
    <location>
        <begin position="149"/>
        <end position="166"/>
    </location>
</feature>
<dbReference type="RefSeq" id="WP_199705538.1">
    <property type="nucleotide sequence ID" value="NZ_JAEMNV010000005.1"/>
</dbReference>
<dbReference type="AlphaFoldDB" id="A0A934U4T7"/>
<feature type="transmembrane region" description="Helical" evidence="1">
    <location>
        <begin position="122"/>
        <end position="143"/>
    </location>
</feature>
<evidence type="ECO:0000259" key="2">
    <source>
        <dbReference type="SMART" id="SM00014"/>
    </source>
</evidence>
<dbReference type="InterPro" id="IPR000326">
    <property type="entry name" value="PAP2/HPO"/>
</dbReference>
<keyword evidence="4" id="KW-1185">Reference proteome</keyword>
<evidence type="ECO:0000256" key="1">
    <source>
        <dbReference type="SAM" id="Phobius"/>
    </source>
</evidence>
<protein>
    <submittedName>
        <fullName evidence="3">Phosphatase PAP2 family protein</fullName>
    </submittedName>
</protein>
<dbReference type="Proteomes" id="UP000655868">
    <property type="component" value="Unassembled WGS sequence"/>
</dbReference>
<keyword evidence="1" id="KW-1133">Transmembrane helix</keyword>
<proteinExistence type="predicted"/>
<name>A0A934U4T7_9NOCA</name>
<keyword evidence="1" id="KW-0472">Membrane</keyword>
<comment type="caution">
    <text evidence="3">The sequence shown here is derived from an EMBL/GenBank/DDBJ whole genome shotgun (WGS) entry which is preliminary data.</text>
</comment>
<dbReference type="SUPFAM" id="SSF48317">
    <property type="entry name" value="Acid phosphatase/Vanadium-dependent haloperoxidase"/>
    <property type="match status" value="1"/>
</dbReference>
<feature type="transmembrane region" description="Helical" evidence="1">
    <location>
        <begin position="94"/>
        <end position="115"/>
    </location>
</feature>
<gene>
    <name evidence="3" type="ORF">JGU71_17385</name>
</gene>
<dbReference type="Gene3D" id="1.20.144.10">
    <property type="entry name" value="Phosphatidic acid phosphatase type 2/haloperoxidase"/>
    <property type="match status" value="2"/>
</dbReference>
<dbReference type="PANTHER" id="PTHR14969:SF13">
    <property type="entry name" value="AT30094P"/>
    <property type="match status" value="1"/>
</dbReference>
<keyword evidence="1" id="KW-0812">Transmembrane</keyword>
<dbReference type="InterPro" id="IPR036938">
    <property type="entry name" value="PAP2/HPO_sf"/>
</dbReference>
<dbReference type="EMBL" id="JAEMNV010000005">
    <property type="protein sequence ID" value="MBJ8340667.1"/>
    <property type="molecule type" value="Genomic_DNA"/>
</dbReference>
<evidence type="ECO:0000313" key="4">
    <source>
        <dbReference type="Proteomes" id="UP000655868"/>
    </source>
</evidence>
<dbReference type="CDD" id="cd03392">
    <property type="entry name" value="PAP2_like_2"/>
    <property type="match status" value="1"/>
</dbReference>
<accession>A0A934U4T7</accession>